<comment type="caution">
    <text evidence="3">The sequence shown here is derived from an EMBL/GenBank/DDBJ whole genome shotgun (WGS) entry which is preliminary data.</text>
</comment>
<reference evidence="3" key="1">
    <citation type="submission" date="2019-09" db="EMBL/GenBank/DDBJ databases">
        <title>Draft genome information of white flower Hibiscus syriacus.</title>
        <authorList>
            <person name="Kim Y.-M."/>
        </authorList>
    </citation>
    <scope>NUCLEOTIDE SEQUENCE [LARGE SCALE GENOMIC DNA]</scope>
    <source>
        <strain evidence="3">YM2019G1</strain>
    </source>
</reference>
<dbReference type="PANTHER" id="PTHR21660:SF46">
    <property type="entry name" value="SUPERFAMILY PROTEIN, PUTATIVE-RELATED"/>
    <property type="match status" value="1"/>
</dbReference>
<proteinExistence type="inferred from homology"/>
<dbReference type="GO" id="GO:0047617">
    <property type="term" value="F:fatty acyl-CoA hydrolase activity"/>
    <property type="evidence" value="ECO:0007669"/>
    <property type="project" value="InterPro"/>
</dbReference>
<name>A0A6A3D3U8_HIBSY</name>
<dbReference type="Gene3D" id="3.10.129.10">
    <property type="entry name" value="Hotdog Thioesterase"/>
    <property type="match status" value="1"/>
</dbReference>
<dbReference type="PANTHER" id="PTHR21660">
    <property type="entry name" value="THIOESTERASE SUPERFAMILY MEMBER-RELATED"/>
    <property type="match status" value="1"/>
</dbReference>
<gene>
    <name evidence="3" type="ORF">F3Y22_tig00000002pilonHSYRG00305</name>
</gene>
<dbReference type="InterPro" id="IPR039298">
    <property type="entry name" value="ACOT13"/>
</dbReference>
<organism evidence="3 4">
    <name type="scientific">Hibiscus syriacus</name>
    <name type="common">Rose of Sharon</name>
    <dbReference type="NCBI Taxonomy" id="106335"/>
    <lineage>
        <taxon>Eukaryota</taxon>
        <taxon>Viridiplantae</taxon>
        <taxon>Streptophyta</taxon>
        <taxon>Embryophyta</taxon>
        <taxon>Tracheophyta</taxon>
        <taxon>Spermatophyta</taxon>
        <taxon>Magnoliopsida</taxon>
        <taxon>eudicotyledons</taxon>
        <taxon>Gunneridae</taxon>
        <taxon>Pentapetalae</taxon>
        <taxon>rosids</taxon>
        <taxon>malvids</taxon>
        <taxon>Malvales</taxon>
        <taxon>Malvaceae</taxon>
        <taxon>Malvoideae</taxon>
        <taxon>Hibiscus</taxon>
    </lineage>
</organism>
<comment type="similarity">
    <text evidence="1">Belongs to the thioesterase PaaI family.</text>
</comment>
<dbReference type="AlphaFoldDB" id="A0A6A3D3U8"/>
<feature type="domain" description="Thioesterase" evidence="2">
    <location>
        <begin position="319"/>
        <end position="393"/>
    </location>
</feature>
<evidence type="ECO:0000313" key="3">
    <source>
        <dbReference type="EMBL" id="KAE8736475.1"/>
    </source>
</evidence>
<keyword evidence="4" id="KW-1185">Reference proteome</keyword>
<evidence type="ECO:0000313" key="4">
    <source>
        <dbReference type="Proteomes" id="UP000436088"/>
    </source>
</evidence>
<dbReference type="Proteomes" id="UP000436088">
    <property type="component" value="Unassembled WGS sequence"/>
</dbReference>
<dbReference type="SUPFAM" id="SSF54637">
    <property type="entry name" value="Thioesterase/thiol ester dehydrase-isomerase"/>
    <property type="match status" value="1"/>
</dbReference>
<protein>
    <submittedName>
        <fullName evidence="3">Acyl-CoA synthetase family member 3</fullName>
    </submittedName>
</protein>
<evidence type="ECO:0000256" key="1">
    <source>
        <dbReference type="ARBA" id="ARBA00008324"/>
    </source>
</evidence>
<dbReference type="InterPro" id="IPR029069">
    <property type="entry name" value="HotDog_dom_sf"/>
</dbReference>
<sequence length="426" mass="47902">MDWKSLFTGVEEQALDFFLPECCEGSTMVTPPTAVFDEGISKWKNWVLENGPWHIQHKPLGLRKWKPNLAILDFELAKMSVWVQFFNVHLELLSKKMLSYIASALGVPLYMDTITAFKECLEFAKAQVFAQNKETNYGAKGEVVVIANAVKLCQEMIVVVSEKNKAEKVETSMASDFPPLKYFTQMKKGRRNKEDKGRGMMSTIKIRTYMSRSKSMSLDKIISIEHVTPSSLLSDALDLKFIDSNKEHFPIAKGGERKFQGMGDDSLQRSLAWLHDVLQGKIGHGYDTRVLEGLRVVHAQKRFIRFDLIVPNVVSDVDGNWHVGALASLLDILGAVTIFSFANRVISTVDFNVSYYSTAKIQEHVEIESKVTANKGRLIHVVVEAKRKANGEVIAVGKQWMASNKLTVSQASNIGQHKSCLTKDFH</sequence>
<dbReference type="InterPro" id="IPR006683">
    <property type="entry name" value="Thioestr_dom"/>
</dbReference>
<dbReference type="CDD" id="cd03443">
    <property type="entry name" value="PaaI_thioesterase"/>
    <property type="match status" value="1"/>
</dbReference>
<dbReference type="EMBL" id="VEPZ02000001">
    <property type="protein sequence ID" value="KAE8736475.1"/>
    <property type="molecule type" value="Genomic_DNA"/>
</dbReference>
<accession>A0A6A3D3U8</accession>
<evidence type="ECO:0000259" key="2">
    <source>
        <dbReference type="Pfam" id="PF03061"/>
    </source>
</evidence>
<dbReference type="Pfam" id="PF03061">
    <property type="entry name" value="4HBT"/>
    <property type="match status" value="1"/>
</dbReference>